<feature type="region of interest" description="Disordered" evidence="1">
    <location>
        <begin position="545"/>
        <end position="565"/>
    </location>
</feature>
<gene>
    <name evidence="4" type="ORF">IC235_05990</name>
</gene>
<reference evidence="4" key="1">
    <citation type="submission" date="2020-09" db="EMBL/GenBank/DDBJ databases">
        <authorList>
            <person name="Kim M.K."/>
        </authorList>
    </citation>
    <scope>NUCLEOTIDE SEQUENCE</scope>
    <source>
        <strain evidence="4">BT664</strain>
    </source>
</reference>
<dbReference type="Proteomes" id="UP000612233">
    <property type="component" value="Unassembled WGS sequence"/>
</dbReference>
<keyword evidence="5" id="KW-1185">Reference proteome</keyword>
<keyword evidence="2" id="KW-0812">Transmembrane</keyword>
<protein>
    <recommendedName>
        <fullName evidence="3">Tyrosine-protein kinase G-rich domain-containing protein</fullName>
    </recommendedName>
</protein>
<dbReference type="InterPro" id="IPR032807">
    <property type="entry name" value="GNVR"/>
</dbReference>
<dbReference type="PANTHER" id="PTHR32309">
    <property type="entry name" value="TYROSINE-PROTEIN KINASE"/>
    <property type="match status" value="1"/>
</dbReference>
<keyword evidence="2" id="KW-1133">Transmembrane helix</keyword>
<dbReference type="AlphaFoldDB" id="A0A927GIT5"/>
<feature type="transmembrane region" description="Helical" evidence="2">
    <location>
        <begin position="25"/>
        <end position="45"/>
    </location>
</feature>
<dbReference type="Pfam" id="PF13807">
    <property type="entry name" value="GNVR"/>
    <property type="match status" value="1"/>
</dbReference>
<evidence type="ECO:0000256" key="1">
    <source>
        <dbReference type="SAM" id="MobiDB-lite"/>
    </source>
</evidence>
<name>A0A927GIT5_9BACT</name>
<sequence>MTLADSSRPDGIDSRALLFRLRKHWPLFVGSLVLAGLLACLHIEITAPVYVFRARMLLDDESTGSPKTEDPLQARKKSMELADDLRLITSAAVLRQTVSRLPYAVSYFTIPNSGLNQLCSSHLPSLQVCEQLAGTVPFRVQLSPAVPQLTGVRLFVAPAGPGRYRLRASAAKAYLSWISTGKPARKVLEAHVDTTVAAGDTLRTPLLRLVLTPVPGKKFGPNQTQYCFIINNLNDAVRKYAGSFTARPFGYRSPIVELYAKSSLPAQGIRFLDTLMAVYMAADLREKNIIGRKAVAFLDDKLTKLAATLRAARGVMNTGARSSGIQLLHRLEGAQAQAQARREYCQNMLQYLEDLEDRPGIDRLVSPRYLGIESPALDHRILKLRKLNARRLKLGVSARTINPGMAKTDQTIRATRQSLVRLLTRMNLAAETDLRDVNAQLARVRGQRSRRPENERPMASWLGLEDSNEQIYAFLEEKRNQAAIALATSTSDKHIVDQAHQLGDGPESPEMLLVALLALLAGLAAPIGLVLLLDGPTTLSSLKACPGSKPATGGPGRVPSAGLYP</sequence>
<evidence type="ECO:0000256" key="2">
    <source>
        <dbReference type="SAM" id="Phobius"/>
    </source>
</evidence>
<dbReference type="PANTHER" id="PTHR32309:SF13">
    <property type="entry name" value="FERRIC ENTEROBACTIN TRANSPORT PROTEIN FEPE"/>
    <property type="match status" value="1"/>
</dbReference>
<accession>A0A927GIT5</accession>
<evidence type="ECO:0000313" key="4">
    <source>
        <dbReference type="EMBL" id="MBD2767439.1"/>
    </source>
</evidence>
<keyword evidence="2" id="KW-0472">Membrane</keyword>
<feature type="transmembrane region" description="Helical" evidence="2">
    <location>
        <begin position="511"/>
        <end position="533"/>
    </location>
</feature>
<feature type="domain" description="Tyrosine-protein kinase G-rich" evidence="3">
    <location>
        <begin position="467"/>
        <end position="532"/>
    </location>
</feature>
<dbReference type="RefSeq" id="WP_191004256.1">
    <property type="nucleotide sequence ID" value="NZ_JACXAD010000005.1"/>
</dbReference>
<organism evidence="4 5">
    <name type="scientific">Hymenobacter montanus</name>
    <dbReference type="NCBI Taxonomy" id="2771359"/>
    <lineage>
        <taxon>Bacteria</taxon>
        <taxon>Pseudomonadati</taxon>
        <taxon>Bacteroidota</taxon>
        <taxon>Cytophagia</taxon>
        <taxon>Cytophagales</taxon>
        <taxon>Hymenobacteraceae</taxon>
        <taxon>Hymenobacter</taxon>
    </lineage>
</organism>
<dbReference type="InterPro" id="IPR050445">
    <property type="entry name" value="Bact_polysacc_biosynth/exp"/>
</dbReference>
<dbReference type="GO" id="GO:0004713">
    <property type="term" value="F:protein tyrosine kinase activity"/>
    <property type="evidence" value="ECO:0007669"/>
    <property type="project" value="TreeGrafter"/>
</dbReference>
<evidence type="ECO:0000259" key="3">
    <source>
        <dbReference type="Pfam" id="PF13807"/>
    </source>
</evidence>
<comment type="caution">
    <text evidence="4">The sequence shown here is derived from an EMBL/GenBank/DDBJ whole genome shotgun (WGS) entry which is preliminary data.</text>
</comment>
<dbReference type="GO" id="GO:0005886">
    <property type="term" value="C:plasma membrane"/>
    <property type="evidence" value="ECO:0007669"/>
    <property type="project" value="TreeGrafter"/>
</dbReference>
<dbReference type="EMBL" id="JACXAD010000005">
    <property type="protein sequence ID" value="MBD2767439.1"/>
    <property type="molecule type" value="Genomic_DNA"/>
</dbReference>
<proteinExistence type="predicted"/>
<evidence type="ECO:0000313" key="5">
    <source>
        <dbReference type="Proteomes" id="UP000612233"/>
    </source>
</evidence>